<proteinExistence type="predicted"/>
<gene>
    <name evidence="1" type="ORF">HMPREF1054_1804</name>
</gene>
<accession>I2NID0</accession>
<organism evidence="1 2">
    <name type="scientific">Haemophilus paraphrohaemolyticus HK411</name>
    <dbReference type="NCBI Taxonomy" id="1095743"/>
    <lineage>
        <taxon>Bacteria</taxon>
        <taxon>Pseudomonadati</taxon>
        <taxon>Pseudomonadota</taxon>
        <taxon>Gammaproteobacteria</taxon>
        <taxon>Pasteurellales</taxon>
        <taxon>Pasteurellaceae</taxon>
        <taxon>Haemophilus</taxon>
    </lineage>
</organism>
<dbReference type="Proteomes" id="UP000003345">
    <property type="component" value="Unassembled WGS sequence"/>
</dbReference>
<reference evidence="1 2" key="1">
    <citation type="submission" date="2012-04" db="EMBL/GenBank/DDBJ databases">
        <authorList>
            <person name="Harkins D.M."/>
            <person name="Madupu R."/>
            <person name="Durkin A.S."/>
            <person name="Torralba M."/>
            <person name="Methe B."/>
            <person name="Sutton G.G."/>
            <person name="Nelson K.E."/>
        </authorList>
    </citation>
    <scope>NUCLEOTIDE SEQUENCE [LARGE SCALE GENOMIC DNA]</scope>
    <source>
        <strain evidence="1 2">HK411</strain>
    </source>
</reference>
<dbReference type="RefSeq" id="WP_005708952.1">
    <property type="nucleotide sequence ID" value="NZ_AJMU01000052.1"/>
</dbReference>
<sequence>MNEVLSLEHVEVPAYEFEDFYPEHLAKDAAEQHKNSAFSSTLSGLAKVASLKSLAVKSSKLLNKDEDIELIRSERRLEPFWKIEVKRIINYELVQNYRTNVENPDAKSVLIEDASEEIKVNTPQNMNIQTSYISFNVKEICQRDIVFSSVIDGMERSHVNESLLQAYLKEPKYRSKPLESEVIEPSLLQSGLMQRARQKLLETTIINAPTLDEKTVIECLEIYFRPVFAFEYRHKKDNRTAIIEVDGLTGKVIDNGTSWFSQKANQEKMKSLLKDVVSEVAGSIVPGGATIANILLDNKK</sequence>
<dbReference type="AlphaFoldDB" id="I2NID0"/>
<name>I2NID0_9PAST</name>
<comment type="caution">
    <text evidence="1">The sequence shown here is derived from an EMBL/GenBank/DDBJ whole genome shotgun (WGS) entry which is preliminary data.</text>
</comment>
<evidence type="ECO:0000313" key="2">
    <source>
        <dbReference type="Proteomes" id="UP000003345"/>
    </source>
</evidence>
<dbReference type="PATRIC" id="fig|1095743.3.peg.1100"/>
<dbReference type="eggNOG" id="ENOG5031KBT">
    <property type="taxonomic scope" value="Bacteria"/>
</dbReference>
<dbReference type="OrthoDB" id="6057289at2"/>
<dbReference type="EMBL" id="AJMU01000052">
    <property type="protein sequence ID" value="EIG25591.1"/>
    <property type="molecule type" value="Genomic_DNA"/>
</dbReference>
<protein>
    <submittedName>
        <fullName evidence="1">Uncharacterized protein</fullName>
    </submittedName>
</protein>
<evidence type="ECO:0000313" key="1">
    <source>
        <dbReference type="EMBL" id="EIG25591.1"/>
    </source>
</evidence>